<dbReference type="InterPro" id="IPR004089">
    <property type="entry name" value="MCPsignal_dom"/>
</dbReference>
<evidence type="ECO:0000256" key="2">
    <source>
        <dbReference type="SAM" id="Coils"/>
    </source>
</evidence>
<keyword evidence="6" id="KW-1185">Reference proteome</keyword>
<dbReference type="EMBL" id="LXQD01000087">
    <property type="protein sequence ID" value="RCJ38744.1"/>
    <property type="molecule type" value="Genomic_DNA"/>
</dbReference>
<dbReference type="InterPro" id="IPR029016">
    <property type="entry name" value="GAF-like_dom_sf"/>
</dbReference>
<reference evidence="5" key="1">
    <citation type="submission" date="2016-04" db="EMBL/GenBank/DDBJ databases">
        <authorList>
            <person name="Tabuchi Yagui T.R."/>
        </authorList>
    </citation>
    <scope>NUCLEOTIDE SEQUENCE [LARGE SCALE GENOMIC DNA]</scope>
    <source>
        <strain evidence="5">NIES-26</strain>
    </source>
</reference>
<sequence>MTIATLNPNSETQPVENEIQIEEILANVAVIKAVFQSAKGPKVAQLQQKVSQIEAFIQALAKDSPSDNDDNVKGAFQLQREQLAAIDRQMQQAKGQTALLQVTVTALRDVLNADRVLIYRFEEDNRTRAIAEAIEAGWTSLLNQSLPINVFVTKPDVGDGQHLLNNLTEVLEVTGRQQQFWQRFQVQASLCLPLIVKQQPWGFLVIHHCLQPRQWQEAERSLLQQVGMMLTINLHSAEIVAPPAQQLSSPPQKAESGDRSELLVLFQQVSQAVQAGARIAEQEREHLMSIQDTVAITNKQLQYLGEFCQQASGFVRLVESLSSKIQILSLNTAIEATKASDREQGLLATAEQVEILARQARDSTLNIEEWFQELQVAAADVASAIEPCDRQISAGLESIAQIQEQFRAIADIAACTLKSMSKP</sequence>
<dbReference type="SMART" id="SM00065">
    <property type="entry name" value="GAF"/>
    <property type="match status" value="1"/>
</dbReference>
<dbReference type="SUPFAM" id="SSF55781">
    <property type="entry name" value="GAF domain-like"/>
    <property type="match status" value="1"/>
</dbReference>
<dbReference type="InterPro" id="IPR003018">
    <property type="entry name" value="GAF"/>
</dbReference>
<gene>
    <name evidence="5" type="ORF">A6770_12620</name>
</gene>
<dbReference type="GO" id="GO:0016020">
    <property type="term" value="C:membrane"/>
    <property type="evidence" value="ECO:0007669"/>
    <property type="project" value="InterPro"/>
</dbReference>
<evidence type="ECO:0000256" key="1">
    <source>
        <dbReference type="PROSITE-ProRule" id="PRU00284"/>
    </source>
</evidence>
<comment type="caution">
    <text evidence="5">The sequence shown here is derived from an EMBL/GenBank/DDBJ whole genome shotgun (WGS) entry which is preliminary data.</text>
</comment>
<dbReference type="Gene3D" id="3.30.450.40">
    <property type="match status" value="1"/>
</dbReference>
<name>A0A367RSQ4_9NOSO</name>
<protein>
    <recommendedName>
        <fullName evidence="7">Chemotaxis protein</fullName>
    </recommendedName>
</protein>
<dbReference type="InterPro" id="IPR016132">
    <property type="entry name" value="Phyto_chromo_attachment"/>
</dbReference>
<dbReference type="GO" id="GO:0007165">
    <property type="term" value="P:signal transduction"/>
    <property type="evidence" value="ECO:0007669"/>
    <property type="project" value="UniProtKB-KW"/>
</dbReference>
<dbReference type="Gene3D" id="1.10.287.950">
    <property type="entry name" value="Methyl-accepting chemotaxis protein"/>
    <property type="match status" value="1"/>
</dbReference>
<dbReference type="PROSITE" id="PS50111">
    <property type="entry name" value="CHEMOTAXIS_TRANSDUC_2"/>
    <property type="match status" value="1"/>
</dbReference>
<dbReference type="Pfam" id="PF01590">
    <property type="entry name" value="GAF"/>
    <property type="match status" value="1"/>
</dbReference>
<proteinExistence type="predicted"/>
<evidence type="ECO:0008006" key="7">
    <source>
        <dbReference type="Google" id="ProtNLM"/>
    </source>
</evidence>
<keyword evidence="1" id="KW-0807">Transducer</keyword>
<organism evidence="5 6">
    <name type="scientific">Nostoc minutum NIES-26</name>
    <dbReference type="NCBI Taxonomy" id="1844469"/>
    <lineage>
        <taxon>Bacteria</taxon>
        <taxon>Bacillati</taxon>
        <taxon>Cyanobacteriota</taxon>
        <taxon>Cyanophyceae</taxon>
        <taxon>Nostocales</taxon>
        <taxon>Nostocaceae</taxon>
        <taxon>Nostoc</taxon>
    </lineage>
</organism>
<evidence type="ECO:0000259" key="3">
    <source>
        <dbReference type="PROSITE" id="PS50046"/>
    </source>
</evidence>
<dbReference type="AlphaFoldDB" id="A0A367RSQ4"/>
<feature type="domain" description="Phytochrome chromophore attachment site" evidence="3">
    <location>
        <begin position="95"/>
        <end position="229"/>
    </location>
</feature>
<dbReference type="Proteomes" id="UP000252107">
    <property type="component" value="Unassembled WGS sequence"/>
</dbReference>
<dbReference type="Pfam" id="PF00015">
    <property type="entry name" value="MCPsignal"/>
    <property type="match status" value="1"/>
</dbReference>
<evidence type="ECO:0000313" key="5">
    <source>
        <dbReference type="EMBL" id="RCJ38744.1"/>
    </source>
</evidence>
<keyword evidence="2" id="KW-0175">Coiled coil</keyword>
<dbReference type="PROSITE" id="PS50046">
    <property type="entry name" value="PHYTOCHROME_2"/>
    <property type="match status" value="1"/>
</dbReference>
<accession>A0A367RSQ4</accession>
<evidence type="ECO:0000259" key="4">
    <source>
        <dbReference type="PROSITE" id="PS50111"/>
    </source>
</evidence>
<feature type="coiled-coil region" evidence="2">
    <location>
        <begin position="43"/>
        <end position="96"/>
    </location>
</feature>
<feature type="domain" description="Methyl-accepting transducer" evidence="4">
    <location>
        <begin position="267"/>
        <end position="423"/>
    </location>
</feature>
<dbReference type="SUPFAM" id="SSF58104">
    <property type="entry name" value="Methyl-accepting chemotaxis protein (MCP) signaling domain"/>
    <property type="match status" value="1"/>
</dbReference>
<evidence type="ECO:0000313" key="6">
    <source>
        <dbReference type="Proteomes" id="UP000252107"/>
    </source>
</evidence>